<keyword evidence="2" id="KW-1185">Reference proteome</keyword>
<evidence type="ECO:0000313" key="1">
    <source>
        <dbReference type="EMBL" id="SDP96277.1"/>
    </source>
</evidence>
<protein>
    <submittedName>
        <fullName evidence="1">Intein N-terminal splicing region</fullName>
    </submittedName>
</protein>
<gene>
    <name evidence="1" type="ORF">SAMN05216565_12111</name>
</gene>
<dbReference type="STRING" id="930152.SAMN05216565_12111"/>
<dbReference type="PROSITE" id="PS51257">
    <property type="entry name" value="PROKAR_LIPOPROTEIN"/>
    <property type="match status" value="1"/>
</dbReference>
<reference evidence="2" key="1">
    <citation type="submission" date="2016-10" db="EMBL/GenBank/DDBJ databases">
        <authorList>
            <person name="Varghese N."/>
            <person name="Submissions S."/>
        </authorList>
    </citation>
    <scope>NUCLEOTIDE SEQUENCE [LARGE SCALE GENOMIC DNA]</scope>
    <source>
        <strain evidence="2">IBRC-M10078</strain>
    </source>
</reference>
<accession>A0A1H0WZZ8</accession>
<dbReference type="Proteomes" id="UP000199159">
    <property type="component" value="Unassembled WGS sequence"/>
</dbReference>
<evidence type="ECO:0000313" key="2">
    <source>
        <dbReference type="Proteomes" id="UP000199159"/>
    </source>
</evidence>
<sequence>MKKILLLVCISMIVIVGCNTGEEKVLTEAQGIADEIVENNENADIFMFNDSVYEKVSSNGDVEKTAEEKIGEIQEQYSPGETFQNGMATILSIGTEIYATSLGIGNDFLIVNIGGEWLKYEALPQG</sequence>
<dbReference type="EMBL" id="FNJU01000021">
    <property type="protein sequence ID" value="SDP96277.1"/>
    <property type="molecule type" value="Genomic_DNA"/>
</dbReference>
<organism evidence="1 2">
    <name type="scientific">Litchfieldia salsa</name>
    <dbReference type="NCBI Taxonomy" id="930152"/>
    <lineage>
        <taxon>Bacteria</taxon>
        <taxon>Bacillati</taxon>
        <taxon>Bacillota</taxon>
        <taxon>Bacilli</taxon>
        <taxon>Bacillales</taxon>
        <taxon>Bacillaceae</taxon>
        <taxon>Litchfieldia</taxon>
    </lineage>
</organism>
<dbReference type="AlphaFoldDB" id="A0A1H0WZZ8"/>
<proteinExistence type="predicted"/>
<dbReference type="OrthoDB" id="1909991at2"/>
<dbReference type="RefSeq" id="WP_090859616.1">
    <property type="nucleotide sequence ID" value="NZ_FNJU01000021.1"/>
</dbReference>
<name>A0A1H0WZZ8_9BACI</name>